<accession>A0A840IHW2</accession>
<evidence type="ECO:0000313" key="2">
    <source>
        <dbReference type="EMBL" id="MBB4663550.1"/>
    </source>
</evidence>
<keyword evidence="3" id="KW-1185">Reference proteome</keyword>
<evidence type="ECO:0000256" key="1">
    <source>
        <dbReference type="SAM" id="MobiDB-lite"/>
    </source>
</evidence>
<protein>
    <submittedName>
        <fullName evidence="2">Uncharacterized protein</fullName>
    </submittedName>
</protein>
<dbReference type="AlphaFoldDB" id="A0A840IHW2"/>
<feature type="compositionally biased region" description="Basic and acidic residues" evidence="1">
    <location>
        <begin position="50"/>
        <end position="59"/>
    </location>
</feature>
<sequence length="59" mass="5975">MTRDDDRDDRAGAGKPASGIPGGEPGARGEDDKDTLPGAPGDSDTPLGDTDQHSDVPSQ</sequence>
<comment type="caution">
    <text evidence="2">The sequence shown here is derived from an EMBL/GenBank/DDBJ whole genome shotgun (WGS) entry which is preliminary data.</text>
</comment>
<feature type="compositionally biased region" description="Basic and acidic residues" evidence="1">
    <location>
        <begin position="1"/>
        <end position="12"/>
    </location>
</feature>
<reference evidence="2 3" key="1">
    <citation type="submission" date="2020-08" db="EMBL/GenBank/DDBJ databases">
        <title>Genomic Encyclopedia of Archaeal and Bacterial Type Strains, Phase II (KMG-II): from individual species to whole genera.</title>
        <authorList>
            <person name="Goeker M."/>
        </authorList>
    </citation>
    <scope>NUCLEOTIDE SEQUENCE [LARGE SCALE GENOMIC DNA]</scope>
    <source>
        <strain evidence="2 3">DSM 23288</strain>
    </source>
</reference>
<proteinExistence type="predicted"/>
<name>A0A840IHW2_9ACTN</name>
<evidence type="ECO:0000313" key="3">
    <source>
        <dbReference type="Proteomes" id="UP000585272"/>
    </source>
</evidence>
<organism evidence="2 3">
    <name type="scientific">Conexibacter arvalis</name>
    <dbReference type="NCBI Taxonomy" id="912552"/>
    <lineage>
        <taxon>Bacteria</taxon>
        <taxon>Bacillati</taxon>
        <taxon>Actinomycetota</taxon>
        <taxon>Thermoleophilia</taxon>
        <taxon>Solirubrobacterales</taxon>
        <taxon>Conexibacteraceae</taxon>
        <taxon>Conexibacter</taxon>
    </lineage>
</organism>
<feature type="region of interest" description="Disordered" evidence="1">
    <location>
        <begin position="1"/>
        <end position="59"/>
    </location>
</feature>
<dbReference type="RefSeq" id="WP_183343274.1">
    <property type="nucleotide sequence ID" value="NZ_JACHNU010000004.1"/>
</dbReference>
<gene>
    <name evidence="2" type="ORF">BDZ31_003145</name>
</gene>
<dbReference type="Proteomes" id="UP000585272">
    <property type="component" value="Unassembled WGS sequence"/>
</dbReference>
<dbReference type="EMBL" id="JACHNU010000004">
    <property type="protein sequence ID" value="MBB4663550.1"/>
    <property type="molecule type" value="Genomic_DNA"/>
</dbReference>